<accession>A0A0F8ZUT1</accession>
<gene>
    <name evidence="1" type="ORF">LCGC14_2650970</name>
</gene>
<dbReference type="Pfam" id="PF05772">
    <property type="entry name" value="NinB"/>
    <property type="match status" value="1"/>
</dbReference>
<proteinExistence type="predicted"/>
<evidence type="ECO:0008006" key="2">
    <source>
        <dbReference type="Google" id="ProtNLM"/>
    </source>
</evidence>
<reference evidence="1" key="1">
    <citation type="journal article" date="2015" name="Nature">
        <title>Complex archaea that bridge the gap between prokaryotes and eukaryotes.</title>
        <authorList>
            <person name="Spang A."/>
            <person name="Saw J.H."/>
            <person name="Jorgensen S.L."/>
            <person name="Zaremba-Niedzwiedzka K."/>
            <person name="Martijn J."/>
            <person name="Lind A.E."/>
            <person name="van Eijk R."/>
            <person name="Schleper C."/>
            <person name="Guy L."/>
            <person name="Ettema T.J."/>
        </authorList>
    </citation>
    <scope>NUCLEOTIDE SEQUENCE</scope>
</reference>
<dbReference type="InterPro" id="IPR036619">
    <property type="entry name" value="NinB_sf"/>
</dbReference>
<comment type="caution">
    <text evidence="1">The sequence shown here is derived from an EMBL/GenBank/DDBJ whole genome shotgun (WGS) entry which is preliminary data.</text>
</comment>
<evidence type="ECO:0000313" key="1">
    <source>
        <dbReference type="EMBL" id="KKK97618.1"/>
    </source>
</evidence>
<name>A0A0F8ZUT1_9ZZZZ</name>
<dbReference type="AlphaFoldDB" id="A0A0F8ZUT1"/>
<protein>
    <recommendedName>
        <fullName evidence="2">NinB protein</fullName>
    </recommendedName>
</protein>
<dbReference type="SUPFAM" id="SSF103370">
    <property type="entry name" value="NinB"/>
    <property type="match status" value="1"/>
</dbReference>
<sequence>MFRVYWMGMEVADMKRFIIKNKAIKRVVMDYLQTIDSYYKPYEVIIRPYRKQRSKDQNARYWGILSQIANETGHTTSELHEIFKADLLPRKLIAFKGIDREVNTSTVELSTQEFADYCTRVEAFAAEQGIRLVDPTYA</sequence>
<dbReference type="Gene3D" id="1.10.3790.10">
    <property type="entry name" value="NinB"/>
    <property type="match status" value="1"/>
</dbReference>
<dbReference type="InterPro" id="IPR008711">
    <property type="entry name" value="Recombinase_NinB"/>
</dbReference>
<organism evidence="1">
    <name type="scientific">marine sediment metagenome</name>
    <dbReference type="NCBI Taxonomy" id="412755"/>
    <lineage>
        <taxon>unclassified sequences</taxon>
        <taxon>metagenomes</taxon>
        <taxon>ecological metagenomes</taxon>
    </lineage>
</organism>
<dbReference type="EMBL" id="LAZR01045971">
    <property type="protein sequence ID" value="KKK97618.1"/>
    <property type="molecule type" value="Genomic_DNA"/>
</dbReference>